<accession>A0A9D3YJN8</accession>
<evidence type="ECO:0000313" key="3">
    <source>
        <dbReference type="EMBL" id="KAH3699434.1"/>
    </source>
</evidence>
<name>A0A9D3YJN8_DREPO</name>
<proteinExistence type="predicted"/>
<gene>
    <name evidence="2" type="ORF">DPMN_074388</name>
    <name evidence="3" type="ORF">DPMN_074389</name>
    <name evidence="4" type="ORF">DPMN_074390</name>
</gene>
<dbReference type="AlphaFoldDB" id="A0A9D3YJN8"/>
<sequence>MRGVTNLRRYLNKSNNPNIVSELDIERVGDSVSEPHADEAEERWFDAPEENPILPDWLTPTQAPKIQSPVTAAPTGLNMFRYQPYVPNNLPIPLQDITNGWFIQNQISNEVPVDRPTPKAAGQVQLFQPVKTPNSTAGAKFVKSVVTPGSPIQDEIVLHLDDTSSLDFLDEEMELLAQKACSGSTTAKGVDPEVHPTPAKKVRQSASPTRSLPKAPEERVETAVPTSLILGNIQKLTWDMAAGCWRGRTTCCKR</sequence>
<evidence type="ECO:0000313" key="5">
    <source>
        <dbReference type="Proteomes" id="UP000828390"/>
    </source>
</evidence>
<dbReference type="Proteomes" id="UP000828390">
    <property type="component" value="Unassembled WGS sequence"/>
</dbReference>
<dbReference type="EMBL" id="JAIWYP010000015">
    <property type="protein sequence ID" value="KAH3699433.1"/>
    <property type="molecule type" value="Genomic_DNA"/>
</dbReference>
<dbReference type="EMBL" id="JAIWYP010000015">
    <property type="protein sequence ID" value="KAH3699435.1"/>
    <property type="molecule type" value="Genomic_DNA"/>
</dbReference>
<evidence type="ECO:0000313" key="4">
    <source>
        <dbReference type="EMBL" id="KAH3699435.1"/>
    </source>
</evidence>
<reference evidence="2" key="1">
    <citation type="journal article" date="2019" name="bioRxiv">
        <title>The Genome of the Zebra Mussel, Dreissena polymorpha: A Resource for Invasive Species Research.</title>
        <authorList>
            <person name="McCartney M.A."/>
            <person name="Auch B."/>
            <person name="Kono T."/>
            <person name="Mallez S."/>
            <person name="Zhang Y."/>
            <person name="Obille A."/>
            <person name="Becker A."/>
            <person name="Abrahante J.E."/>
            <person name="Garbe J."/>
            <person name="Badalamenti J.P."/>
            <person name="Herman A."/>
            <person name="Mangelson H."/>
            <person name="Liachko I."/>
            <person name="Sullivan S."/>
            <person name="Sone E.D."/>
            <person name="Koren S."/>
            <person name="Silverstein K.A.T."/>
            <person name="Beckman K.B."/>
            <person name="Gohl D.M."/>
        </authorList>
    </citation>
    <scope>NUCLEOTIDE SEQUENCE</scope>
    <source>
        <strain evidence="2">Duluth1</strain>
        <tissue evidence="2">Whole animal</tissue>
    </source>
</reference>
<evidence type="ECO:0000313" key="2">
    <source>
        <dbReference type="EMBL" id="KAH3699433.1"/>
    </source>
</evidence>
<protein>
    <submittedName>
        <fullName evidence="2">Uncharacterized protein</fullName>
    </submittedName>
</protein>
<keyword evidence="5" id="KW-1185">Reference proteome</keyword>
<dbReference type="EMBL" id="JAIWYP010000015">
    <property type="protein sequence ID" value="KAH3699434.1"/>
    <property type="molecule type" value="Genomic_DNA"/>
</dbReference>
<organism evidence="2 5">
    <name type="scientific">Dreissena polymorpha</name>
    <name type="common">Zebra mussel</name>
    <name type="synonym">Mytilus polymorpha</name>
    <dbReference type="NCBI Taxonomy" id="45954"/>
    <lineage>
        <taxon>Eukaryota</taxon>
        <taxon>Metazoa</taxon>
        <taxon>Spiralia</taxon>
        <taxon>Lophotrochozoa</taxon>
        <taxon>Mollusca</taxon>
        <taxon>Bivalvia</taxon>
        <taxon>Autobranchia</taxon>
        <taxon>Heteroconchia</taxon>
        <taxon>Euheterodonta</taxon>
        <taxon>Imparidentia</taxon>
        <taxon>Neoheterodontei</taxon>
        <taxon>Myida</taxon>
        <taxon>Dreissenoidea</taxon>
        <taxon>Dreissenidae</taxon>
        <taxon>Dreissena</taxon>
    </lineage>
</organism>
<feature type="region of interest" description="Disordered" evidence="1">
    <location>
        <begin position="184"/>
        <end position="220"/>
    </location>
</feature>
<reference evidence="2" key="2">
    <citation type="submission" date="2020-11" db="EMBL/GenBank/DDBJ databases">
        <authorList>
            <person name="McCartney M.A."/>
            <person name="Auch B."/>
            <person name="Kono T."/>
            <person name="Mallez S."/>
            <person name="Becker A."/>
            <person name="Gohl D.M."/>
            <person name="Silverstein K.A.T."/>
            <person name="Koren S."/>
            <person name="Bechman K.B."/>
            <person name="Herman A."/>
            <person name="Abrahante J.E."/>
            <person name="Garbe J."/>
        </authorList>
    </citation>
    <scope>NUCLEOTIDE SEQUENCE</scope>
    <source>
        <strain evidence="2">Duluth1</strain>
        <tissue evidence="2">Whole animal</tissue>
    </source>
</reference>
<comment type="caution">
    <text evidence="2">The sequence shown here is derived from an EMBL/GenBank/DDBJ whole genome shotgun (WGS) entry which is preliminary data.</text>
</comment>
<evidence type="ECO:0000256" key="1">
    <source>
        <dbReference type="SAM" id="MobiDB-lite"/>
    </source>
</evidence>